<dbReference type="Gene3D" id="3.40.50.720">
    <property type="entry name" value="NAD(P)-binding Rossmann-like Domain"/>
    <property type="match status" value="1"/>
</dbReference>
<dbReference type="InterPro" id="IPR013154">
    <property type="entry name" value="ADH-like_N"/>
</dbReference>
<evidence type="ECO:0000313" key="5">
    <source>
        <dbReference type="Proteomes" id="UP000583266"/>
    </source>
</evidence>
<organism evidence="4 5">
    <name type="scientific">Chitinophaga fulva</name>
    <dbReference type="NCBI Taxonomy" id="2728842"/>
    <lineage>
        <taxon>Bacteria</taxon>
        <taxon>Pseudomonadati</taxon>
        <taxon>Bacteroidota</taxon>
        <taxon>Chitinophagia</taxon>
        <taxon>Chitinophagales</taxon>
        <taxon>Chitinophagaceae</taxon>
        <taxon>Chitinophaga</taxon>
    </lineage>
</organism>
<evidence type="ECO:0000259" key="3">
    <source>
        <dbReference type="SMART" id="SM00829"/>
    </source>
</evidence>
<dbReference type="SUPFAM" id="SSF51735">
    <property type="entry name" value="NAD(P)-binding Rossmann-fold domains"/>
    <property type="match status" value="1"/>
</dbReference>
<dbReference type="RefSeq" id="WP_169223914.1">
    <property type="nucleotide sequence ID" value="NZ_JABBGC010000001.1"/>
</dbReference>
<keyword evidence="2" id="KW-0560">Oxidoreductase</keyword>
<dbReference type="Gene3D" id="3.90.180.10">
    <property type="entry name" value="Medium-chain alcohol dehydrogenases, catalytic domain"/>
    <property type="match status" value="1"/>
</dbReference>
<reference evidence="4 5" key="1">
    <citation type="submission" date="2020-04" db="EMBL/GenBank/DDBJ databases">
        <title>Chitinophaga sp. G-6-1-13 sp. nov., isolated from soil.</title>
        <authorList>
            <person name="Dahal R.H."/>
            <person name="Chaudhary D.K."/>
        </authorList>
    </citation>
    <scope>NUCLEOTIDE SEQUENCE [LARGE SCALE GENOMIC DNA]</scope>
    <source>
        <strain evidence="4 5">G-6-1-13</strain>
    </source>
</reference>
<dbReference type="InterPro" id="IPR020843">
    <property type="entry name" value="ER"/>
</dbReference>
<dbReference type="EMBL" id="JABBGC010000001">
    <property type="protein sequence ID" value="NML36811.1"/>
    <property type="molecule type" value="Genomic_DNA"/>
</dbReference>
<dbReference type="InterPro" id="IPR011032">
    <property type="entry name" value="GroES-like_sf"/>
</dbReference>
<evidence type="ECO:0000256" key="1">
    <source>
        <dbReference type="ARBA" id="ARBA00022857"/>
    </source>
</evidence>
<evidence type="ECO:0000256" key="2">
    <source>
        <dbReference type="ARBA" id="ARBA00023002"/>
    </source>
</evidence>
<dbReference type="Pfam" id="PF08240">
    <property type="entry name" value="ADH_N"/>
    <property type="match status" value="1"/>
</dbReference>
<dbReference type="SUPFAM" id="SSF50129">
    <property type="entry name" value="GroES-like"/>
    <property type="match status" value="1"/>
</dbReference>
<dbReference type="InterPro" id="IPR036291">
    <property type="entry name" value="NAD(P)-bd_dom_sf"/>
</dbReference>
<dbReference type="GO" id="GO:0016651">
    <property type="term" value="F:oxidoreductase activity, acting on NAD(P)H"/>
    <property type="evidence" value="ECO:0007669"/>
    <property type="project" value="TreeGrafter"/>
</dbReference>
<dbReference type="AlphaFoldDB" id="A0A848GGF7"/>
<name>A0A848GGF7_9BACT</name>
<comment type="caution">
    <text evidence="4">The sequence shown here is derived from an EMBL/GenBank/DDBJ whole genome shotgun (WGS) entry which is preliminary data.</text>
</comment>
<accession>A0A848GGF7</accession>
<dbReference type="Proteomes" id="UP000583266">
    <property type="component" value="Unassembled WGS sequence"/>
</dbReference>
<dbReference type="PANTHER" id="PTHR48106:SF18">
    <property type="entry name" value="QUINONE OXIDOREDUCTASE PIG3"/>
    <property type="match status" value="1"/>
</dbReference>
<dbReference type="SMART" id="SM00829">
    <property type="entry name" value="PKS_ER"/>
    <property type="match status" value="1"/>
</dbReference>
<dbReference type="GO" id="GO:0070402">
    <property type="term" value="F:NADPH binding"/>
    <property type="evidence" value="ECO:0007669"/>
    <property type="project" value="TreeGrafter"/>
</dbReference>
<dbReference type="Pfam" id="PF13602">
    <property type="entry name" value="ADH_zinc_N_2"/>
    <property type="match status" value="1"/>
</dbReference>
<keyword evidence="5" id="KW-1185">Reference proteome</keyword>
<evidence type="ECO:0000313" key="4">
    <source>
        <dbReference type="EMBL" id="NML36811.1"/>
    </source>
</evidence>
<sequence>MSVKVISIKAFGGPEELNVTTVEPVRAGAGQVLIAVEACGVGLVDVFFRKGVIPGLSPIGLVPGVEVSGTVIDGAAEWIGKRVFAKVDKGGYTEQLIANVTNIAEIPDALSSEAAVALGINALVAHFSLLQGRCGKEEQVLVRGAGGGIGTMTAQLAKLGGAQVTASTTSPEKRSMLTALGVRQFDNGYQEYDVIIDTVAGNEVTSFFNRLKPNGRYVLNGVAGGFPLPDFAMPMVTSFQKSLAISFLSLNSIADSLLMTAMTDIFMLAVQGKITPVIDKVYLLTEAVSAHQRLESGKVFGKIVLKV</sequence>
<keyword evidence="1" id="KW-0521">NADP</keyword>
<gene>
    <name evidence="4" type="ORF">HHL17_06340</name>
</gene>
<proteinExistence type="predicted"/>
<dbReference type="PANTHER" id="PTHR48106">
    <property type="entry name" value="QUINONE OXIDOREDUCTASE PIG3-RELATED"/>
    <property type="match status" value="1"/>
</dbReference>
<feature type="domain" description="Enoyl reductase (ER)" evidence="3">
    <location>
        <begin position="12"/>
        <end position="305"/>
    </location>
</feature>
<protein>
    <submittedName>
        <fullName evidence="4">Zinc-binding dehydrogenase</fullName>
    </submittedName>
</protein>